<organism evidence="1 2">
    <name type="scientific">Stephania yunnanensis</name>
    <dbReference type="NCBI Taxonomy" id="152371"/>
    <lineage>
        <taxon>Eukaryota</taxon>
        <taxon>Viridiplantae</taxon>
        <taxon>Streptophyta</taxon>
        <taxon>Embryophyta</taxon>
        <taxon>Tracheophyta</taxon>
        <taxon>Spermatophyta</taxon>
        <taxon>Magnoliopsida</taxon>
        <taxon>Ranunculales</taxon>
        <taxon>Menispermaceae</taxon>
        <taxon>Menispermoideae</taxon>
        <taxon>Cissampelideae</taxon>
        <taxon>Stephania</taxon>
    </lineage>
</organism>
<sequence>MLWHFYNTLPIDQSTIYLHLTLQLEMLWHFYNTLPIDQSTIYLDCVIECSSLCLDGSLV</sequence>
<protein>
    <submittedName>
        <fullName evidence="1">Uncharacterized protein</fullName>
    </submittedName>
</protein>
<gene>
    <name evidence="1" type="ORF">Syun_007077</name>
</gene>
<dbReference type="Proteomes" id="UP001420932">
    <property type="component" value="Unassembled WGS sequence"/>
</dbReference>
<comment type="caution">
    <text evidence="1">The sequence shown here is derived from an EMBL/GenBank/DDBJ whole genome shotgun (WGS) entry which is preliminary data.</text>
</comment>
<evidence type="ECO:0000313" key="2">
    <source>
        <dbReference type="Proteomes" id="UP001420932"/>
    </source>
</evidence>
<dbReference type="EMBL" id="JBBNAF010000003">
    <property type="protein sequence ID" value="KAK9160736.1"/>
    <property type="molecule type" value="Genomic_DNA"/>
</dbReference>
<name>A0AAP0Q223_9MAGN</name>
<proteinExistence type="predicted"/>
<dbReference type="AlphaFoldDB" id="A0AAP0Q223"/>
<evidence type="ECO:0000313" key="1">
    <source>
        <dbReference type="EMBL" id="KAK9160736.1"/>
    </source>
</evidence>
<keyword evidence="2" id="KW-1185">Reference proteome</keyword>
<reference evidence="1 2" key="1">
    <citation type="submission" date="2024-01" db="EMBL/GenBank/DDBJ databases">
        <title>Genome assemblies of Stephania.</title>
        <authorList>
            <person name="Yang L."/>
        </authorList>
    </citation>
    <scope>NUCLEOTIDE SEQUENCE [LARGE SCALE GENOMIC DNA]</scope>
    <source>
        <strain evidence="1">YNDBR</strain>
        <tissue evidence="1">Leaf</tissue>
    </source>
</reference>
<accession>A0AAP0Q223</accession>